<dbReference type="InterPro" id="IPR036388">
    <property type="entry name" value="WH-like_DNA-bd_sf"/>
</dbReference>
<dbReference type="SUPFAM" id="SSF46785">
    <property type="entry name" value="Winged helix' DNA-binding domain"/>
    <property type="match status" value="1"/>
</dbReference>
<dbReference type="InterPro" id="IPR057527">
    <property type="entry name" value="HVO_A0261-like_N"/>
</dbReference>
<evidence type="ECO:0000313" key="4">
    <source>
        <dbReference type="Proteomes" id="UP000439022"/>
    </source>
</evidence>
<name>A0A6A8GL25_9EURY</name>
<feature type="domain" description="HVO-A0261-like N-terminal" evidence="2">
    <location>
        <begin position="11"/>
        <end position="91"/>
    </location>
</feature>
<reference evidence="3 4" key="1">
    <citation type="submission" date="2019-11" db="EMBL/GenBank/DDBJ databases">
        <title>Whole genome sequence of Haloferax sp. MBLA0076.</title>
        <authorList>
            <person name="Seo M.-J."/>
            <person name="Cho E.-S."/>
        </authorList>
    </citation>
    <scope>NUCLEOTIDE SEQUENCE [LARGE SCALE GENOMIC DNA]</scope>
    <source>
        <strain evidence="3 4">MBLA0076</strain>
    </source>
</reference>
<gene>
    <name evidence="3" type="ORF">GJR96_16770</name>
</gene>
<evidence type="ECO:0000313" key="3">
    <source>
        <dbReference type="EMBL" id="MRX23599.1"/>
    </source>
</evidence>
<proteinExistence type="predicted"/>
<dbReference type="InterPro" id="IPR013561">
    <property type="entry name" value="FilR1_middle_dom"/>
</dbReference>
<dbReference type="EMBL" id="WKJO01000002">
    <property type="protein sequence ID" value="MRX23599.1"/>
    <property type="molecule type" value="Genomic_DNA"/>
</dbReference>
<evidence type="ECO:0000259" key="1">
    <source>
        <dbReference type="Pfam" id="PF08350"/>
    </source>
</evidence>
<evidence type="ECO:0000259" key="2">
    <source>
        <dbReference type="Pfam" id="PF25213"/>
    </source>
</evidence>
<dbReference type="Pfam" id="PF25213">
    <property type="entry name" value="HVO_A0261_N"/>
    <property type="match status" value="1"/>
</dbReference>
<dbReference type="InterPro" id="IPR036390">
    <property type="entry name" value="WH_DNA-bd_sf"/>
</dbReference>
<accession>A0A6A8GL25</accession>
<dbReference type="Gene3D" id="1.10.10.10">
    <property type="entry name" value="Winged helix-like DNA-binding domain superfamily/Winged helix DNA-binding domain"/>
    <property type="match status" value="1"/>
</dbReference>
<evidence type="ECO:0008006" key="5">
    <source>
        <dbReference type="Google" id="ProtNLM"/>
    </source>
</evidence>
<sequence>MGTGGSEDNNLPIAALKRADALAALLDGPLERSDLMETLDVSRTTIHRIVRGLESKELLVQDGVEFKLSPFGETVAREVTAYRRRITAAQRLQPFFETLTDRSVELEAGLFDGATMTESKPTNPYAPVARFMELLRDSRSLHGFDTTTVAPIYVEEIRDEILGGMETDVVYLSAVVEEMVETYPDAIANAVDAGQLTLSTHDDLPFGLAIFEDRVGLGGYDETGLLSVFVDTDSSEARDWAMETYQRYRDEAEQLDALSSDDV</sequence>
<dbReference type="Pfam" id="PF08350">
    <property type="entry name" value="FilR1_middle"/>
    <property type="match status" value="1"/>
</dbReference>
<feature type="domain" description="Methanogenesis regulatory protein FilR1 middle" evidence="1">
    <location>
        <begin position="124"/>
        <end position="250"/>
    </location>
</feature>
<protein>
    <recommendedName>
        <fullName evidence="5">MarR family transcriptional regulator</fullName>
    </recommendedName>
</protein>
<dbReference type="RefSeq" id="WP_151164628.1">
    <property type="nucleotide sequence ID" value="NZ_WKJO01000002.1"/>
</dbReference>
<organism evidence="3 4">
    <name type="scientific">Haloferax litoreum</name>
    <dbReference type="NCBI Taxonomy" id="2666140"/>
    <lineage>
        <taxon>Archaea</taxon>
        <taxon>Methanobacteriati</taxon>
        <taxon>Methanobacteriota</taxon>
        <taxon>Stenosarchaea group</taxon>
        <taxon>Halobacteria</taxon>
        <taxon>Halobacteriales</taxon>
        <taxon>Haloferacaceae</taxon>
        <taxon>Haloferax</taxon>
    </lineage>
</organism>
<dbReference type="Proteomes" id="UP000439022">
    <property type="component" value="Unassembled WGS sequence"/>
</dbReference>
<keyword evidence="4" id="KW-1185">Reference proteome</keyword>
<comment type="caution">
    <text evidence="3">The sequence shown here is derived from an EMBL/GenBank/DDBJ whole genome shotgun (WGS) entry which is preliminary data.</text>
</comment>
<dbReference type="AlphaFoldDB" id="A0A6A8GL25"/>